<dbReference type="InterPro" id="IPR046668">
    <property type="entry name" value="DUF6538"/>
</dbReference>
<dbReference type="OrthoDB" id="7222937at2"/>
<protein>
    <recommendedName>
        <fullName evidence="3">DUF6538 domain-containing protein</fullName>
    </recommendedName>
</protein>
<gene>
    <name evidence="4" type="ORF">SAMN04488011_1053</name>
</gene>
<feature type="compositionally biased region" description="Low complexity" evidence="2">
    <location>
        <begin position="242"/>
        <end position="267"/>
    </location>
</feature>
<organism evidence="4 5">
    <name type="scientific">Palleronia pelagia</name>
    <dbReference type="NCBI Taxonomy" id="387096"/>
    <lineage>
        <taxon>Bacteria</taxon>
        <taxon>Pseudomonadati</taxon>
        <taxon>Pseudomonadota</taxon>
        <taxon>Alphaproteobacteria</taxon>
        <taxon>Rhodobacterales</taxon>
        <taxon>Roseobacteraceae</taxon>
        <taxon>Palleronia</taxon>
    </lineage>
</organism>
<evidence type="ECO:0000313" key="5">
    <source>
        <dbReference type="Proteomes" id="UP000199372"/>
    </source>
</evidence>
<dbReference type="Pfam" id="PF20172">
    <property type="entry name" value="DUF6538"/>
    <property type="match status" value="1"/>
</dbReference>
<reference evidence="5" key="1">
    <citation type="submission" date="2016-10" db="EMBL/GenBank/DDBJ databases">
        <authorList>
            <person name="Varghese N."/>
            <person name="Submissions S."/>
        </authorList>
    </citation>
    <scope>NUCLEOTIDE SEQUENCE [LARGE SCALE GENOMIC DNA]</scope>
    <source>
        <strain evidence="5">DSM 26893</strain>
    </source>
</reference>
<dbReference type="EMBL" id="FOCM01000005">
    <property type="protein sequence ID" value="SEN59628.1"/>
    <property type="molecule type" value="Genomic_DNA"/>
</dbReference>
<name>A0A1H8HV94_9RHOB</name>
<dbReference type="InterPro" id="IPR011010">
    <property type="entry name" value="DNA_brk_join_enz"/>
</dbReference>
<proteinExistence type="predicted"/>
<sequence length="757" mass="84380">MAGVAHTPHLEKRPSGFFFRRRLPRALVEISNPGQSSAICLSLRTDVLSEAKILVARLTVLTDAAFALTTERPVDHLKPEHVALLTELARCQIAAHEALRASAEPRSEEAANFAAQTERATQDMLRRALALGDRTPVTDPLREMARQFGVTLDVSTADWRALAFEALRVMLDVSREREKREVGTYEDVTPIFRSVMARRSAAPGAVLPQVVAQSHAPALTIPAAAAPGAVSVPVSTIPSGTAPAAPQVASPAQTPAQEAPATPKTAELGVADTVSSRTPSHDREPEPIVASPEPAPKAPAMPREEPRILIDQSLLSDKARAALAKGPNIEFREAFDLYFELKELGYGDNFEARQKSFPDKGRNWVRSSRGNARKARDIWVDVLGNQPLKQIDWTEVDGVLNVIRRIPKYHGKKKNLLNTKGFRDLVERADEQELATAIAAKEVLAARGKVTPAELERAALDAKIPRLRVATFLRHGRMANRVGKMLKAMKLIEENPFEICSWTNDEEKDMKANEEDRSRMLWDDKIQKLFASPVYQGQCEEKDYPLFWGPLIARLAGCRAEEILQLGPEDFGSENGIAYFTVRNVTGNHVKSTAGERRIAVHPKLVELGLLNFVEMRRRQKQSRLFPNLNRGQTKDTFSELYSKAFGYYRKTNDCYWPGLDFHAFRTTFHNDLGNLLCPDMVRRRLMGHEKPVDEGDGSYTREIWVKTLHEVISRIDLDISRIKSPFAAQKAAAPKPVPTETQDNHGNVVGFRRRPA</sequence>
<dbReference type="RefSeq" id="WP_091845629.1">
    <property type="nucleotide sequence ID" value="NZ_FOCM01000005.1"/>
</dbReference>
<feature type="region of interest" description="Disordered" evidence="2">
    <location>
        <begin position="731"/>
        <end position="757"/>
    </location>
</feature>
<evidence type="ECO:0000259" key="3">
    <source>
        <dbReference type="Pfam" id="PF20172"/>
    </source>
</evidence>
<feature type="domain" description="DUF6538" evidence="3">
    <location>
        <begin position="9"/>
        <end position="67"/>
    </location>
</feature>
<dbReference type="AlphaFoldDB" id="A0A1H8HV94"/>
<keyword evidence="5" id="KW-1185">Reference proteome</keyword>
<keyword evidence="1" id="KW-0233">DNA recombination</keyword>
<accession>A0A1H8HV94</accession>
<feature type="region of interest" description="Disordered" evidence="2">
    <location>
        <begin position="240"/>
        <end position="301"/>
    </location>
</feature>
<dbReference type="Proteomes" id="UP000199372">
    <property type="component" value="Unassembled WGS sequence"/>
</dbReference>
<evidence type="ECO:0000313" key="4">
    <source>
        <dbReference type="EMBL" id="SEN59628.1"/>
    </source>
</evidence>
<dbReference type="GO" id="GO:0006310">
    <property type="term" value="P:DNA recombination"/>
    <property type="evidence" value="ECO:0007669"/>
    <property type="project" value="UniProtKB-KW"/>
</dbReference>
<dbReference type="Gene3D" id="1.10.443.10">
    <property type="entry name" value="Intergrase catalytic core"/>
    <property type="match status" value="1"/>
</dbReference>
<evidence type="ECO:0000256" key="2">
    <source>
        <dbReference type="SAM" id="MobiDB-lite"/>
    </source>
</evidence>
<dbReference type="GO" id="GO:0015074">
    <property type="term" value="P:DNA integration"/>
    <property type="evidence" value="ECO:0007669"/>
    <property type="project" value="InterPro"/>
</dbReference>
<dbReference type="GO" id="GO:0003677">
    <property type="term" value="F:DNA binding"/>
    <property type="evidence" value="ECO:0007669"/>
    <property type="project" value="InterPro"/>
</dbReference>
<dbReference type="InterPro" id="IPR013762">
    <property type="entry name" value="Integrase-like_cat_sf"/>
</dbReference>
<dbReference type="SUPFAM" id="SSF56349">
    <property type="entry name" value="DNA breaking-rejoining enzymes"/>
    <property type="match status" value="1"/>
</dbReference>
<evidence type="ECO:0000256" key="1">
    <source>
        <dbReference type="ARBA" id="ARBA00023172"/>
    </source>
</evidence>